<feature type="transmembrane region" description="Helical" evidence="1">
    <location>
        <begin position="138"/>
        <end position="163"/>
    </location>
</feature>
<feature type="transmembrane region" description="Helical" evidence="1">
    <location>
        <begin position="20"/>
        <end position="38"/>
    </location>
</feature>
<keyword evidence="3" id="KW-1185">Reference proteome</keyword>
<organism evidence="2 3">
    <name type="scientific">Effusibacillus lacus</name>
    <dbReference type="NCBI Taxonomy" id="1348429"/>
    <lineage>
        <taxon>Bacteria</taxon>
        <taxon>Bacillati</taxon>
        <taxon>Bacillota</taxon>
        <taxon>Bacilli</taxon>
        <taxon>Bacillales</taxon>
        <taxon>Alicyclobacillaceae</taxon>
        <taxon>Effusibacillus</taxon>
    </lineage>
</organism>
<keyword evidence="1" id="KW-0812">Transmembrane</keyword>
<accession>A0A292YTS2</accession>
<dbReference type="EMBL" id="BDUF01000109">
    <property type="protein sequence ID" value="GAX91885.1"/>
    <property type="molecule type" value="Genomic_DNA"/>
</dbReference>
<feature type="transmembrane region" description="Helical" evidence="1">
    <location>
        <begin position="257"/>
        <end position="279"/>
    </location>
</feature>
<comment type="caution">
    <text evidence="2">The sequence shown here is derived from an EMBL/GenBank/DDBJ whole genome shotgun (WGS) entry which is preliminary data.</text>
</comment>
<keyword evidence="1" id="KW-1133">Transmembrane helix</keyword>
<feature type="transmembrane region" description="Helical" evidence="1">
    <location>
        <begin position="106"/>
        <end position="131"/>
    </location>
</feature>
<evidence type="ECO:0000256" key="1">
    <source>
        <dbReference type="SAM" id="Phobius"/>
    </source>
</evidence>
<feature type="transmembrane region" description="Helical" evidence="1">
    <location>
        <begin position="169"/>
        <end position="191"/>
    </location>
</feature>
<sequence length="292" mass="33303">MNPVLVKEFRQRWRTAKTPLIISLYLLVIGGLAFFFMYEQIFRRGYIQVGQSKNLFMMLSLLQMALIAFVAPGLTSGVISGERERQTLNLLLTTHLSPTSIVLSKLLTSVSFVLLLIVSTLPLYAMVLLYGGVSPLQLVAAFGFFVLLILFCGSFGILCSVWFKRTSVSTVVAYGVLFVILAGAPFLSFILEDWFWRGNLYPNYPYLNNNPYINSLPVIFQAMSPPMMLLHFFEPRTFPNMPERGGPLLDMWVSNPWPIFLTVFPLLTLILIGLSIYLLHPVRPKWRRRQKH</sequence>
<keyword evidence="1" id="KW-0472">Membrane</keyword>
<evidence type="ECO:0000313" key="3">
    <source>
        <dbReference type="Proteomes" id="UP000217785"/>
    </source>
</evidence>
<dbReference type="AlphaFoldDB" id="A0A292YTS2"/>
<proteinExistence type="predicted"/>
<dbReference type="PANTHER" id="PTHR43471">
    <property type="entry name" value="ABC TRANSPORTER PERMEASE"/>
    <property type="match status" value="1"/>
</dbReference>
<dbReference type="Proteomes" id="UP000217785">
    <property type="component" value="Unassembled WGS sequence"/>
</dbReference>
<dbReference type="GO" id="GO:0140359">
    <property type="term" value="F:ABC-type transporter activity"/>
    <property type="evidence" value="ECO:0007669"/>
    <property type="project" value="InterPro"/>
</dbReference>
<dbReference type="OrthoDB" id="9815855at2"/>
<gene>
    <name evidence="2" type="ORF">EFBL_3576</name>
</gene>
<feature type="transmembrane region" description="Helical" evidence="1">
    <location>
        <begin position="59"/>
        <end position="79"/>
    </location>
</feature>
<protein>
    <submittedName>
        <fullName evidence="2">ABC transporter permease</fullName>
    </submittedName>
</protein>
<reference evidence="3" key="1">
    <citation type="submission" date="2017-07" db="EMBL/GenBank/DDBJ databases">
        <title>Draft genome sequence of Effusibacillus lacus strain skLN1.</title>
        <authorList>
            <person name="Watanabe M."/>
            <person name="Kojima H."/>
            <person name="Fukui M."/>
        </authorList>
    </citation>
    <scope>NUCLEOTIDE SEQUENCE [LARGE SCALE GENOMIC DNA]</scope>
    <source>
        <strain evidence="3">skLN1</strain>
    </source>
</reference>
<dbReference type="Pfam" id="PF12679">
    <property type="entry name" value="ABC2_membrane_2"/>
    <property type="match status" value="1"/>
</dbReference>
<name>A0A292YTS2_9BACL</name>
<dbReference type="RefSeq" id="WP_096184092.1">
    <property type="nucleotide sequence ID" value="NZ_BDUF01000109.1"/>
</dbReference>
<evidence type="ECO:0000313" key="2">
    <source>
        <dbReference type="EMBL" id="GAX91885.1"/>
    </source>
</evidence>
<dbReference type="PANTHER" id="PTHR43471:SF12">
    <property type="entry name" value="HYPOTHETICAL MEMBRANE PROTEIN, CONSERVED"/>
    <property type="match status" value="1"/>
</dbReference>
<dbReference type="GO" id="GO:0005886">
    <property type="term" value="C:plasma membrane"/>
    <property type="evidence" value="ECO:0007669"/>
    <property type="project" value="UniProtKB-SubCell"/>
</dbReference>